<dbReference type="Proteomes" id="UP000289323">
    <property type="component" value="Unassembled WGS sequence"/>
</dbReference>
<sequence>MAPKEPSQKRQRGRPPGASKTAIPRSTITSKWSPLTAPSIAAIDAILTDAARPVLHRLRDRDQRRAQAQTILRLFTARLRGKLVKGMPFPPATTTTTSSSSPSSAPPSKPRTTRASSSSSKRQQQQHEPRDGGREAELDFEKTVDAIAALERVLDPLLHSAALLRAERDREQRALKRDYALLRRLEANARAQARSWREGRGREHDLQDEEELLALSQQIGSHMESMRSNLAQIEGVLPAIAKSRAALQGVLCELLSPEQYEQVLLG</sequence>
<dbReference type="EMBL" id="OUUZ01000019">
    <property type="protein sequence ID" value="SPQ27263.1"/>
    <property type="molecule type" value="Genomic_DNA"/>
</dbReference>
<proteinExistence type="predicted"/>
<dbReference type="AlphaFoldDB" id="A0A3S4AZM3"/>
<gene>
    <name evidence="2" type="ORF">TT172_LOCUS9682</name>
</gene>
<feature type="region of interest" description="Disordered" evidence="1">
    <location>
        <begin position="85"/>
        <end position="138"/>
    </location>
</feature>
<dbReference type="Pfam" id="PF13094">
    <property type="entry name" value="CENP-Q"/>
    <property type="match status" value="1"/>
</dbReference>
<feature type="compositionally biased region" description="Basic and acidic residues" evidence="1">
    <location>
        <begin position="125"/>
        <end position="138"/>
    </location>
</feature>
<evidence type="ECO:0000256" key="1">
    <source>
        <dbReference type="SAM" id="MobiDB-lite"/>
    </source>
</evidence>
<dbReference type="InterPro" id="IPR025212">
    <property type="entry name" value="CAD_CENP-Q"/>
</dbReference>
<organism evidence="2 3">
    <name type="scientific">Thermothielavioides terrestris</name>
    <dbReference type="NCBI Taxonomy" id="2587410"/>
    <lineage>
        <taxon>Eukaryota</taxon>
        <taxon>Fungi</taxon>
        <taxon>Dikarya</taxon>
        <taxon>Ascomycota</taxon>
        <taxon>Pezizomycotina</taxon>
        <taxon>Sordariomycetes</taxon>
        <taxon>Sordariomycetidae</taxon>
        <taxon>Sordariales</taxon>
        <taxon>Chaetomiaceae</taxon>
        <taxon>Thermothielavioides</taxon>
    </lineage>
</organism>
<feature type="compositionally biased region" description="Low complexity" evidence="1">
    <location>
        <begin position="92"/>
        <end position="103"/>
    </location>
</feature>
<name>A0A3S4AZM3_9PEZI</name>
<accession>A0A3S4AZM3</accession>
<evidence type="ECO:0000313" key="2">
    <source>
        <dbReference type="EMBL" id="SPQ27263.1"/>
    </source>
</evidence>
<evidence type="ECO:0000313" key="3">
    <source>
        <dbReference type="Proteomes" id="UP000289323"/>
    </source>
</evidence>
<reference evidence="2 3" key="1">
    <citation type="submission" date="2018-04" db="EMBL/GenBank/DDBJ databases">
        <authorList>
            <person name="Huttner S."/>
            <person name="Dainat J."/>
        </authorList>
    </citation>
    <scope>NUCLEOTIDE SEQUENCE [LARGE SCALE GENOMIC DNA]</scope>
</reference>
<feature type="compositionally biased region" description="Low complexity" evidence="1">
    <location>
        <begin position="113"/>
        <end position="123"/>
    </location>
</feature>
<feature type="region of interest" description="Disordered" evidence="1">
    <location>
        <begin position="1"/>
        <end position="35"/>
    </location>
</feature>
<protein>
    <submittedName>
        <fullName evidence="2">Ed9861df-e52d-4c43-86db-f7506a82d843</fullName>
    </submittedName>
</protein>
<feature type="compositionally biased region" description="Polar residues" evidence="1">
    <location>
        <begin position="24"/>
        <end position="33"/>
    </location>
</feature>